<evidence type="ECO:0000313" key="3">
    <source>
        <dbReference type="Proteomes" id="UP000177354"/>
    </source>
</evidence>
<gene>
    <name evidence="2" type="ORF">A2777_00050</name>
</gene>
<reference evidence="2 3" key="1">
    <citation type="journal article" date="2016" name="Nat. Commun.">
        <title>Thousands of microbial genomes shed light on interconnected biogeochemical processes in an aquifer system.</title>
        <authorList>
            <person name="Anantharaman K."/>
            <person name="Brown C.T."/>
            <person name="Hug L.A."/>
            <person name="Sharon I."/>
            <person name="Castelle C.J."/>
            <person name="Probst A.J."/>
            <person name="Thomas B.C."/>
            <person name="Singh A."/>
            <person name="Wilkins M.J."/>
            <person name="Karaoz U."/>
            <person name="Brodie E.L."/>
            <person name="Williams K.H."/>
            <person name="Hubbard S.S."/>
            <person name="Banfield J.F."/>
        </authorList>
    </citation>
    <scope>NUCLEOTIDE SEQUENCE [LARGE SCALE GENOMIC DNA]</scope>
</reference>
<dbReference type="EMBL" id="MFJF01000006">
    <property type="protein sequence ID" value="OGG07930.1"/>
    <property type="molecule type" value="Genomic_DNA"/>
</dbReference>
<evidence type="ECO:0000313" key="2">
    <source>
        <dbReference type="EMBL" id="OGG07930.1"/>
    </source>
</evidence>
<proteinExistence type="predicted"/>
<sequence>MATRLELSYPETPSLIASPILSAPQVHENGGLLARDIMESDKTVGILGNIPMTGNKLMVSMRENVLLWLADNGDGVMTAADKVSDIIPRSQLRIITKGPPDVFIASDIFSDNKADLIYIGRANGNSTKIREIMERTHEGQLTHIEPGSNEDDRFREWSVGYDGIKSVLSIYPGRGDLYLTYSVARAEKSKDKKISWYRRRLEAYQKYCDYRENGGVICWPLVGDALILSREEIKIKYPFPMLYSTKKRNHSLYTGFFEDQPKYIKDRTRIEMSKLQERVYLNLRNIPSESKPVHTYGEYGNTHPGKEKSGGEDLRHPAELSWAALLGQVLKLTGDIEKERQLEYYYRNHRV</sequence>
<feature type="region of interest" description="Disordered" evidence="1">
    <location>
        <begin position="292"/>
        <end position="313"/>
    </location>
</feature>
<feature type="compositionally biased region" description="Basic and acidic residues" evidence="1">
    <location>
        <begin position="304"/>
        <end position="313"/>
    </location>
</feature>
<organism evidence="2 3">
    <name type="scientific">Candidatus Gottesmanbacteria bacterium RIFCSPHIGHO2_01_FULL_40_15</name>
    <dbReference type="NCBI Taxonomy" id="1798376"/>
    <lineage>
        <taxon>Bacteria</taxon>
        <taxon>Candidatus Gottesmaniibacteriota</taxon>
    </lineage>
</organism>
<dbReference type="Proteomes" id="UP000177354">
    <property type="component" value="Unassembled WGS sequence"/>
</dbReference>
<accession>A0A1F5Z665</accession>
<protein>
    <submittedName>
        <fullName evidence="2">Uncharacterized protein</fullName>
    </submittedName>
</protein>
<name>A0A1F5Z665_9BACT</name>
<evidence type="ECO:0000256" key="1">
    <source>
        <dbReference type="SAM" id="MobiDB-lite"/>
    </source>
</evidence>
<dbReference type="AlphaFoldDB" id="A0A1F5Z665"/>
<comment type="caution">
    <text evidence="2">The sequence shown here is derived from an EMBL/GenBank/DDBJ whole genome shotgun (WGS) entry which is preliminary data.</text>
</comment>